<evidence type="ECO:0000313" key="2">
    <source>
        <dbReference type="Proteomes" id="UP001163846"/>
    </source>
</evidence>
<sequence>SLRRWVRVYITTALDICLSSNDIQKPVPKRGEVLESRGFFVLSSAVRKTKDGYRKWEIVMAAISSDEWWTVKNITALARKTQNHVASVKPSLVIAPIRSPLIFGGHICCGPKLLHRLIPPSTRLHNDVGLEFTDCIVETAAIFPLDCQSTSSITASTSNTPLPPSERTVKGAHELEDNFGVLDQQMVNSYPVNSDEENEILQAVFAKSRETAQIEELAHQNAANTMAGVGTSSSTVMESNRHRERSQEEIDIRPSAVRRRMAVHSSTVSSPSASSAQELFALLDCYAGQNTTPHAIDVDASGFTTECTARHFINRLILHAGYSDVDIELPDG</sequence>
<dbReference type="EMBL" id="MU807955">
    <property type="protein sequence ID" value="KAJ3830986.1"/>
    <property type="molecule type" value="Genomic_DNA"/>
</dbReference>
<dbReference type="Proteomes" id="UP001163846">
    <property type="component" value="Unassembled WGS sequence"/>
</dbReference>
<organism evidence="1 2">
    <name type="scientific">Lentinula raphanica</name>
    <dbReference type="NCBI Taxonomy" id="153919"/>
    <lineage>
        <taxon>Eukaryota</taxon>
        <taxon>Fungi</taxon>
        <taxon>Dikarya</taxon>
        <taxon>Basidiomycota</taxon>
        <taxon>Agaricomycotina</taxon>
        <taxon>Agaricomycetes</taxon>
        <taxon>Agaricomycetidae</taxon>
        <taxon>Agaricales</taxon>
        <taxon>Marasmiineae</taxon>
        <taxon>Omphalotaceae</taxon>
        <taxon>Lentinula</taxon>
    </lineage>
</organism>
<feature type="non-terminal residue" evidence="1">
    <location>
        <position position="332"/>
    </location>
</feature>
<name>A0AA38U2C0_9AGAR</name>
<evidence type="ECO:0000313" key="1">
    <source>
        <dbReference type="EMBL" id="KAJ3830986.1"/>
    </source>
</evidence>
<proteinExistence type="predicted"/>
<dbReference type="AlphaFoldDB" id="A0AA38U2C0"/>
<keyword evidence="2" id="KW-1185">Reference proteome</keyword>
<reference evidence="1" key="1">
    <citation type="submission" date="2022-08" db="EMBL/GenBank/DDBJ databases">
        <authorList>
            <consortium name="DOE Joint Genome Institute"/>
            <person name="Min B."/>
            <person name="Riley R."/>
            <person name="Sierra-Patev S."/>
            <person name="Naranjo-Ortiz M."/>
            <person name="Looney B."/>
            <person name="Konkel Z."/>
            <person name="Slot J.C."/>
            <person name="Sakamoto Y."/>
            <person name="Steenwyk J.L."/>
            <person name="Rokas A."/>
            <person name="Carro J."/>
            <person name="Camarero S."/>
            <person name="Ferreira P."/>
            <person name="Molpeceres G."/>
            <person name="Ruiz-Duenas F.J."/>
            <person name="Serrano A."/>
            <person name="Henrissat B."/>
            <person name="Drula E."/>
            <person name="Hughes K.W."/>
            <person name="Mata J.L."/>
            <person name="Ishikawa N.K."/>
            <person name="Vargas-Isla R."/>
            <person name="Ushijima S."/>
            <person name="Smith C.A."/>
            <person name="Ahrendt S."/>
            <person name="Andreopoulos W."/>
            <person name="He G."/>
            <person name="Labutti K."/>
            <person name="Lipzen A."/>
            <person name="Ng V."/>
            <person name="Sandor L."/>
            <person name="Barry K."/>
            <person name="Martinez A.T."/>
            <person name="Xiao Y."/>
            <person name="Gibbons J.G."/>
            <person name="Terashima K."/>
            <person name="Hibbett D.S."/>
            <person name="Grigoriev I.V."/>
        </authorList>
    </citation>
    <scope>NUCLEOTIDE SEQUENCE</scope>
    <source>
        <strain evidence="1">TFB9207</strain>
    </source>
</reference>
<accession>A0AA38U2C0</accession>
<comment type="caution">
    <text evidence="1">The sequence shown here is derived from an EMBL/GenBank/DDBJ whole genome shotgun (WGS) entry which is preliminary data.</text>
</comment>
<gene>
    <name evidence="1" type="ORF">F5878DRAFT_648047</name>
</gene>
<protein>
    <submittedName>
        <fullName evidence="1">Uncharacterized protein</fullName>
    </submittedName>
</protein>